<feature type="transmembrane region" description="Helical" evidence="1">
    <location>
        <begin position="335"/>
        <end position="358"/>
    </location>
</feature>
<feature type="transmembrane region" description="Helical" evidence="1">
    <location>
        <begin position="378"/>
        <end position="408"/>
    </location>
</feature>
<evidence type="ECO:0000313" key="2">
    <source>
        <dbReference type="EMBL" id="MBM6400288.1"/>
    </source>
</evidence>
<feature type="transmembrane region" description="Helical" evidence="1">
    <location>
        <begin position="451"/>
        <end position="469"/>
    </location>
</feature>
<keyword evidence="3" id="KW-1185">Reference proteome</keyword>
<evidence type="ECO:0008006" key="4">
    <source>
        <dbReference type="Google" id="ProtNLM"/>
    </source>
</evidence>
<feature type="transmembrane region" description="Helical" evidence="1">
    <location>
        <begin position="19"/>
        <end position="41"/>
    </location>
</feature>
<feature type="transmembrane region" description="Helical" evidence="1">
    <location>
        <begin position="231"/>
        <end position="253"/>
    </location>
</feature>
<evidence type="ECO:0000313" key="3">
    <source>
        <dbReference type="Proteomes" id="UP001430172"/>
    </source>
</evidence>
<keyword evidence="1" id="KW-1133">Transmembrane helix</keyword>
<keyword evidence="1" id="KW-0472">Membrane</keyword>
<feature type="transmembrane region" description="Helical" evidence="1">
    <location>
        <begin position="121"/>
        <end position="147"/>
    </location>
</feature>
<name>A0ABS2CLE6_9MICO</name>
<dbReference type="EMBL" id="JAFDVD010000008">
    <property type="protein sequence ID" value="MBM6400288.1"/>
    <property type="molecule type" value="Genomic_DNA"/>
</dbReference>
<feature type="transmembrane region" description="Helical" evidence="1">
    <location>
        <begin position="420"/>
        <end position="444"/>
    </location>
</feature>
<dbReference type="Proteomes" id="UP001430172">
    <property type="component" value="Unassembled WGS sequence"/>
</dbReference>
<reference evidence="2" key="1">
    <citation type="submission" date="2021-02" db="EMBL/GenBank/DDBJ databases">
        <title>Phycicoccus sp. MQZ13P-5T, whole genome shotgun sequence.</title>
        <authorList>
            <person name="Tuo L."/>
        </authorList>
    </citation>
    <scope>NUCLEOTIDE SEQUENCE</scope>
    <source>
        <strain evidence="2">MQZ13P-5</strain>
    </source>
</reference>
<feature type="transmembrane region" description="Helical" evidence="1">
    <location>
        <begin position="489"/>
        <end position="515"/>
    </location>
</feature>
<gene>
    <name evidence="2" type="ORF">JQN70_07825</name>
</gene>
<protein>
    <recommendedName>
        <fullName evidence="4">ABC-2 type transport system permease protein</fullName>
    </recommendedName>
</protein>
<evidence type="ECO:0000256" key="1">
    <source>
        <dbReference type="SAM" id="Phobius"/>
    </source>
</evidence>
<proteinExistence type="predicted"/>
<feature type="transmembrane region" description="Helical" evidence="1">
    <location>
        <begin position="80"/>
        <end position="100"/>
    </location>
</feature>
<feature type="transmembrane region" description="Helical" evidence="1">
    <location>
        <begin position="290"/>
        <end position="315"/>
    </location>
</feature>
<comment type="caution">
    <text evidence="2">The sequence shown here is derived from an EMBL/GenBank/DDBJ whole genome shotgun (WGS) entry which is preliminary data.</text>
</comment>
<dbReference type="RefSeq" id="WP_204130765.1">
    <property type="nucleotide sequence ID" value="NZ_JAFDVD010000008.1"/>
</dbReference>
<keyword evidence="1" id="KW-0812">Transmembrane</keyword>
<feature type="transmembrane region" description="Helical" evidence="1">
    <location>
        <begin position="159"/>
        <end position="181"/>
    </location>
</feature>
<organism evidence="2 3">
    <name type="scientific">Phycicoccus sonneratiae</name>
    <dbReference type="NCBI Taxonomy" id="2807628"/>
    <lineage>
        <taxon>Bacteria</taxon>
        <taxon>Bacillati</taxon>
        <taxon>Actinomycetota</taxon>
        <taxon>Actinomycetes</taxon>
        <taxon>Micrococcales</taxon>
        <taxon>Intrasporangiaceae</taxon>
        <taxon>Phycicoccus</taxon>
    </lineage>
</organism>
<accession>A0ABS2CLE6</accession>
<feature type="transmembrane region" description="Helical" evidence="1">
    <location>
        <begin position="188"/>
        <end position="211"/>
    </location>
</feature>
<sequence>MTGLGAVVRVRLRTRWRVALVWVVAVVGSLVGTAVSVAGLYDTPEKLRSYADAVAGDALVAVNGRVEGIGTLGGVVQDEFGFVAALALPLLGVSLVAAMTRREEESGRLEALLAGRVDRRAPVAASLVVVSAAVVLVVLGSAGGMALAGIPPARATLHAASLGALALVFACLASLLAQLVLHARTVSAISLGVLAASYVVRGVGDVRGWWLAWLSPLTWVERAAPFGRPRWWVLAVPLLVSAALAGAAVLVAGRRDLGAALVRGGAGPARASRLLRHPVGLALALHRSSFVGWLAGAVALAAVMGALASDVVAAVRGNPGVERLLAPGDRPADGFLSVVLLYLAVLATGYVVQSLGALRREETDGRLEPQLVGTVGRLRWLGVHVGVVTAGLVVLLGGSSLVLALATAWSTGDAGGVRPIVVGGLAYVPAVLVVGGVAVALLGLLPRAVPAAWAVVGVVAVVALLGPGLRMPGWLLDLSPTMHVGDPPVGAVAVGGVVGLTLVAAGLVAAGMAGFRRRTVPSG</sequence>